<dbReference type="InterPro" id="IPR009081">
    <property type="entry name" value="PP-bd_ACP"/>
</dbReference>
<dbReference type="Proteomes" id="UP000591537">
    <property type="component" value="Unassembled WGS sequence"/>
</dbReference>
<dbReference type="RefSeq" id="WP_184556384.1">
    <property type="nucleotide sequence ID" value="NZ_BAAARS010000001.1"/>
</dbReference>
<proteinExistence type="predicted"/>
<reference evidence="4 5" key="1">
    <citation type="submission" date="2020-08" db="EMBL/GenBank/DDBJ databases">
        <title>Genomic Encyclopedia of Type Strains, Phase IV (KMG-IV): sequencing the most valuable type-strain genomes for metagenomic binning, comparative biology and taxonomic classification.</title>
        <authorList>
            <person name="Goeker M."/>
        </authorList>
    </citation>
    <scope>NUCLEOTIDE SEQUENCE [LARGE SCALE GENOMIC DNA]</scope>
    <source>
        <strain evidence="4 5">DSM 43350</strain>
    </source>
</reference>
<dbReference type="Pfam" id="PF00550">
    <property type="entry name" value="PP-binding"/>
    <property type="match status" value="1"/>
</dbReference>
<gene>
    <name evidence="4" type="ORF">HNR57_000998</name>
</gene>
<feature type="domain" description="Carrier" evidence="3">
    <location>
        <begin position="1"/>
        <end position="73"/>
    </location>
</feature>
<dbReference type="InterPro" id="IPR020806">
    <property type="entry name" value="PKS_PP-bd"/>
</dbReference>
<dbReference type="InterPro" id="IPR036736">
    <property type="entry name" value="ACP-like_sf"/>
</dbReference>
<dbReference type="GO" id="GO:0017000">
    <property type="term" value="P:antibiotic biosynthetic process"/>
    <property type="evidence" value="ECO:0007669"/>
    <property type="project" value="UniProtKB-ARBA"/>
</dbReference>
<dbReference type="SMART" id="SM00823">
    <property type="entry name" value="PKS_PP"/>
    <property type="match status" value="1"/>
</dbReference>
<name>A0A7W9T6T9_9ACTN</name>
<dbReference type="EMBL" id="JACHGV010000001">
    <property type="protein sequence ID" value="MBB6075114.1"/>
    <property type="molecule type" value="Genomic_DNA"/>
</dbReference>
<protein>
    <submittedName>
        <fullName evidence="4">Acyl carrier protein</fullName>
    </submittedName>
</protein>
<dbReference type="PROSITE" id="PS50075">
    <property type="entry name" value="CARRIER"/>
    <property type="match status" value="1"/>
</dbReference>
<evidence type="ECO:0000256" key="2">
    <source>
        <dbReference type="ARBA" id="ARBA00022553"/>
    </source>
</evidence>
<organism evidence="4 5">
    <name type="scientific">Streptomyces paradoxus</name>
    <dbReference type="NCBI Taxonomy" id="66375"/>
    <lineage>
        <taxon>Bacteria</taxon>
        <taxon>Bacillati</taxon>
        <taxon>Actinomycetota</taxon>
        <taxon>Actinomycetes</taxon>
        <taxon>Kitasatosporales</taxon>
        <taxon>Streptomycetaceae</taxon>
        <taxon>Streptomyces</taxon>
    </lineage>
</organism>
<dbReference type="GO" id="GO:0031177">
    <property type="term" value="F:phosphopantetheine binding"/>
    <property type="evidence" value="ECO:0007669"/>
    <property type="project" value="InterPro"/>
</dbReference>
<keyword evidence="2" id="KW-0597">Phosphoprotein</keyword>
<keyword evidence="1" id="KW-0596">Phosphopantetheine</keyword>
<comment type="caution">
    <text evidence="4">The sequence shown here is derived from an EMBL/GenBank/DDBJ whole genome shotgun (WGS) entry which is preliminary data.</text>
</comment>
<dbReference type="AlphaFoldDB" id="A0A7W9T6T9"/>
<dbReference type="SUPFAM" id="SSF47336">
    <property type="entry name" value="ACP-like"/>
    <property type="match status" value="1"/>
</dbReference>
<evidence type="ECO:0000259" key="3">
    <source>
        <dbReference type="PROSITE" id="PS50075"/>
    </source>
</evidence>
<evidence type="ECO:0000313" key="4">
    <source>
        <dbReference type="EMBL" id="MBB6075114.1"/>
    </source>
</evidence>
<keyword evidence="5" id="KW-1185">Reference proteome</keyword>
<accession>A0A7W9T6T9</accession>
<evidence type="ECO:0000313" key="5">
    <source>
        <dbReference type="Proteomes" id="UP000591537"/>
    </source>
</evidence>
<sequence length="78" mass="8469">MFVHYLSDILAGTYKVPAPIDPDRSFQQLEVDSLSLAELGAQLEDEFGITIEEEELTPATTVTALAEFLQARGAVLTA</sequence>
<evidence type="ECO:0000256" key="1">
    <source>
        <dbReference type="ARBA" id="ARBA00022450"/>
    </source>
</evidence>
<dbReference type="Gene3D" id="1.10.1200.10">
    <property type="entry name" value="ACP-like"/>
    <property type="match status" value="1"/>
</dbReference>